<gene>
    <name evidence="1" type="ORF">B0H17DRAFT_1097590</name>
</gene>
<dbReference type="EMBL" id="JARKIE010000285">
    <property type="protein sequence ID" value="KAJ7657994.1"/>
    <property type="molecule type" value="Genomic_DNA"/>
</dbReference>
<protein>
    <submittedName>
        <fullName evidence="1">Uncharacterized protein</fullName>
    </submittedName>
</protein>
<name>A0AAD7CQ74_MYCRO</name>
<keyword evidence="2" id="KW-1185">Reference proteome</keyword>
<proteinExistence type="predicted"/>
<accession>A0AAD7CQ74</accession>
<feature type="non-terminal residue" evidence="1">
    <location>
        <position position="1"/>
    </location>
</feature>
<organism evidence="1 2">
    <name type="scientific">Mycena rosella</name>
    <name type="common">Pink bonnet</name>
    <name type="synonym">Agaricus rosellus</name>
    <dbReference type="NCBI Taxonomy" id="1033263"/>
    <lineage>
        <taxon>Eukaryota</taxon>
        <taxon>Fungi</taxon>
        <taxon>Dikarya</taxon>
        <taxon>Basidiomycota</taxon>
        <taxon>Agaricomycotina</taxon>
        <taxon>Agaricomycetes</taxon>
        <taxon>Agaricomycetidae</taxon>
        <taxon>Agaricales</taxon>
        <taxon>Marasmiineae</taxon>
        <taxon>Mycenaceae</taxon>
        <taxon>Mycena</taxon>
    </lineage>
</organism>
<evidence type="ECO:0000313" key="1">
    <source>
        <dbReference type="EMBL" id="KAJ7657994.1"/>
    </source>
</evidence>
<evidence type="ECO:0000313" key="2">
    <source>
        <dbReference type="Proteomes" id="UP001221757"/>
    </source>
</evidence>
<comment type="caution">
    <text evidence="1">The sequence shown here is derived from an EMBL/GenBank/DDBJ whole genome shotgun (WGS) entry which is preliminary data.</text>
</comment>
<dbReference type="AlphaFoldDB" id="A0AAD7CQ74"/>
<reference evidence="1" key="1">
    <citation type="submission" date="2023-03" db="EMBL/GenBank/DDBJ databases">
        <title>Massive genome expansion in bonnet fungi (Mycena s.s.) driven by repeated elements and novel gene families across ecological guilds.</title>
        <authorList>
            <consortium name="Lawrence Berkeley National Laboratory"/>
            <person name="Harder C.B."/>
            <person name="Miyauchi S."/>
            <person name="Viragh M."/>
            <person name="Kuo A."/>
            <person name="Thoen E."/>
            <person name="Andreopoulos B."/>
            <person name="Lu D."/>
            <person name="Skrede I."/>
            <person name="Drula E."/>
            <person name="Henrissat B."/>
            <person name="Morin E."/>
            <person name="Kohler A."/>
            <person name="Barry K."/>
            <person name="LaButti K."/>
            <person name="Morin E."/>
            <person name="Salamov A."/>
            <person name="Lipzen A."/>
            <person name="Mereny Z."/>
            <person name="Hegedus B."/>
            <person name="Baldrian P."/>
            <person name="Stursova M."/>
            <person name="Weitz H."/>
            <person name="Taylor A."/>
            <person name="Grigoriev I.V."/>
            <person name="Nagy L.G."/>
            <person name="Martin F."/>
            <person name="Kauserud H."/>
        </authorList>
    </citation>
    <scope>NUCLEOTIDE SEQUENCE</scope>
    <source>
        <strain evidence="1">CBHHK067</strain>
    </source>
</reference>
<dbReference type="Proteomes" id="UP001221757">
    <property type="component" value="Unassembled WGS sequence"/>
</dbReference>
<sequence length="185" mass="21603">MFHVRGHRGKCCLAQEERKFLKDLQAAERGRSEFVKTRKQAMEDRKEHAAECKAWLTSLNQGRWGELEEIRGKRRDDIFDKLEDLGYAEELDYLGELSQTFGRPTPALLMFDDHADVKVSKPLTERGKPHKFRNFAYLTLLQAGRIWKNDSSSTCTTLKHIVWLPNASVLFVSVNRWRYLRGFTL</sequence>